<feature type="region of interest" description="Disordered" evidence="1">
    <location>
        <begin position="60"/>
        <end position="80"/>
    </location>
</feature>
<sequence length="80" mass="8623">MNLNPHPVYPSAGRYVLRLHRDAAPQAGHLAGRIEHVTSGESTDFATGAQLLEWLAAHAAQSREGAATDSPPHQYPKETP</sequence>
<dbReference type="RefSeq" id="WP_349283008.1">
    <property type="nucleotide sequence ID" value="NZ_CBCSCU010000050.1"/>
</dbReference>
<dbReference type="AlphaFoldDB" id="A0AAU7LZD0"/>
<gene>
    <name evidence="2" type="ORF">ABLV49_24090</name>
</gene>
<accession>A0AAU7LZD0</accession>
<evidence type="ECO:0000313" key="2">
    <source>
        <dbReference type="EMBL" id="XBP73062.1"/>
    </source>
</evidence>
<organism evidence="2">
    <name type="scientific">Polaromonas hydrogenivorans</name>
    <dbReference type="NCBI Taxonomy" id="335476"/>
    <lineage>
        <taxon>Bacteria</taxon>
        <taxon>Pseudomonadati</taxon>
        <taxon>Pseudomonadota</taxon>
        <taxon>Betaproteobacteria</taxon>
        <taxon>Burkholderiales</taxon>
        <taxon>Comamonadaceae</taxon>
        <taxon>Polaromonas</taxon>
    </lineage>
</organism>
<keyword evidence="2" id="KW-0614">Plasmid</keyword>
<dbReference type="EMBL" id="CP157678">
    <property type="protein sequence ID" value="XBP73062.1"/>
    <property type="molecule type" value="Genomic_DNA"/>
</dbReference>
<geneLocation type="plasmid" evidence="2">
    <name>p3</name>
</geneLocation>
<name>A0AAU7LZD0_9BURK</name>
<evidence type="ECO:0000256" key="1">
    <source>
        <dbReference type="SAM" id="MobiDB-lite"/>
    </source>
</evidence>
<protein>
    <submittedName>
        <fullName evidence="2">Uncharacterized protein</fullName>
    </submittedName>
</protein>
<reference evidence="2" key="1">
    <citation type="submission" date="2024-05" db="EMBL/GenBank/DDBJ databases">
        <authorList>
            <person name="Bunk B."/>
            <person name="Swiderski J."/>
            <person name="Sproer C."/>
            <person name="Thiel V."/>
        </authorList>
    </citation>
    <scope>NUCLEOTIDE SEQUENCE</scope>
    <source>
        <strain evidence="2">DSM 17735</strain>
        <plasmid evidence="2">p3</plasmid>
    </source>
</reference>
<proteinExistence type="predicted"/>